<evidence type="ECO:0000313" key="9">
    <source>
        <dbReference type="Proteomes" id="UP000194218"/>
    </source>
</evidence>
<dbReference type="KEGG" id="smao:CAG99_10140"/>
<feature type="compositionally biased region" description="Basic residues" evidence="6">
    <location>
        <begin position="470"/>
        <end position="479"/>
    </location>
</feature>
<dbReference type="OrthoDB" id="226701at2"/>
<dbReference type="InterPro" id="IPR051539">
    <property type="entry name" value="T4SS-coupling_protein"/>
</dbReference>
<evidence type="ECO:0000256" key="3">
    <source>
        <dbReference type="ARBA" id="ARBA00022692"/>
    </source>
</evidence>
<dbReference type="CDD" id="cd01127">
    <property type="entry name" value="TrwB_TraG_TraD_VirD4"/>
    <property type="match status" value="1"/>
</dbReference>
<evidence type="ECO:0000256" key="4">
    <source>
        <dbReference type="ARBA" id="ARBA00022989"/>
    </source>
</evidence>
<dbReference type="Gene3D" id="3.40.50.300">
    <property type="entry name" value="P-loop containing nucleotide triphosphate hydrolases"/>
    <property type="match status" value="1"/>
</dbReference>
<comment type="subcellular location">
    <subcellularLocation>
        <location evidence="1">Cell membrane</location>
        <topology evidence="1">Multi-pass membrane protein</topology>
    </subcellularLocation>
</comment>
<feature type="region of interest" description="Disordered" evidence="6">
    <location>
        <begin position="467"/>
        <end position="490"/>
    </location>
</feature>
<evidence type="ECO:0000313" key="8">
    <source>
        <dbReference type="EMBL" id="ARQ69175.1"/>
    </source>
</evidence>
<evidence type="ECO:0000256" key="1">
    <source>
        <dbReference type="ARBA" id="ARBA00004651"/>
    </source>
</evidence>
<dbReference type="RefSeq" id="WP_086158808.1">
    <property type="nucleotide sequence ID" value="NZ_CP021121.1"/>
</dbReference>
<reference evidence="8 9" key="1">
    <citation type="submission" date="2017-05" db="EMBL/GenBank/DDBJ databases">
        <title>Complete genome sequence of Streptomyces sp. SCSIO 03032 revealed the diverse biosynthetic pathways for its bioactive secondary metabolites.</title>
        <authorList>
            <person name="Ma L."/>
            <person name="Zhu Y."/>
            <person name="Zhang W."/>
            <person name="Zhang G."/>
            <person name="Tian X."/>
            <person name="Zhang S."/>
            <person name="Zhang C."/>
        </authorList>
    </citation>
    <scope>NUCLEOTIDE SEQUENCE [LARGE SCALE GENOMIC DNA]</scope>
    <source>
        <strain evidence="8 9">SCSIO 03032</strain>
    </source>
</reference>
<sequence>MTDPPPVTEYGYFLGHATRPACGRMPLYSPYDQALRVIGPMGSGKTFRFLARLLRDAPGPALATSTKPDLIELTLGARRHQGPTATLDPQQLTPGQPPLRWSPLHGAQDTLTAELRGRAFIAGTRTTTTGPQDEGAAHYRHLAGTWLSCLIHAAALDGATWRHVLRWSKHPEDPAPRRILHHHPGAGPHWADNLLDATTGDERAIGNTRSTLAGALAAFAHQPVIDSVDIPPEHATDIEQHLTHNGTLYLLGKDSAHSTLSPLVTAITEDVLDRAEQLALTRPHRRLDPPLVIALDEAPNIAPLPSLRQRVADGRGRGLCVIYLVQGWASAESRFGHATAKELAAITNNTLVLGGSHDTALLKDLQELCGTTDTIKTSTTHNHTPHHHRTPTSRSHTHEHQPVLRTHEIQHLDTTSGQALLLAGNLPPVLVELPALTDHPHWPHIRNEINEIRALADRTRTHTTQTRHATLQHHHHTWQTHREPTQRNTP</sequence>
<keyword evidence="2" id="KW-1003">Cell membrane</keyword>
<dbReference type="Proteomes" id="UP000194218">
    <property type="component" value="Chromosome"/>
</dbReference>
<evidence type="ECO:0000259" key="7">
    <source>
        <dbReference type="Pfam" id="PF12696"/>
    </source>
</evidence>
<feature type="compositionally biased region" description="Basic residues" evidence="6">
    <location>
        <begin position="383"/>
        <end position="395"/>
    </location>
</feature>
<evidence type="ECO:0000256" key="2">
    <source>
        <dbReference type="ARBA" id="ARBA00022475"/>
    </source>
</evidence>
<feature type="domain" description="TraD/TraG TraM recognition site" evidence="7">
    <location>
        <begin position="290"/>
        <end position="413"/>
    </location>
</feature>
<feature type="compositionally biased region" description="Basic and acidic residues" evidence="6">
    <location>
        <begin position="480"/>
        <end position="490"/>
    </location>
</feature>
<keyword evidence="5" id="KW-0472">Membrane</keyword>
<dbReference type="AlphaFoldDB" id="A0A1W7CWR2"/>
<dbReference type="PANTHER" id="PTHR37937:SF1">
    <property type="entry name" value="CONJUGATIVE TRANSFER: DNA TRANSPORT"/>
    <property type="match status" value="1"/>
</dbReference>
<gene>
    <name evidence="8" type="ORF">CAG99_10140</name>
</gene>
<name>A0A1W7CWR2_9ACTN</name>
<evidence type="ECO:0000256" key="5">
    <source>
        <dbReference type="ARBA" id="ARBA00023136"/>
    </source>
</evidence>
<organism evidence="8 9">
    <name type="scientific">Streptomyces marincola</name>
    <dbReference type="NCBI Taxonomy" id="2878388"/>
    <lineage>
        <taxon>Bacteria</taxon>
        <taxon>Bacillati</taxon>
        <taxon>Actinomycetota</taxon>
        <taxon>Actinomycetes</taxon>
        <taxon>Kitasatosporales</taxon>
        <taxon>Streptomycetaceae</taxon>
        <taxon>Streptomyces</taxon>
    </lineage>
</organism>
<evidence type="ECO:0000256" key="6">
    <source>
        <dbReference type="SAM" id="MobiDB-lite"/>
    </source>
</evidence>
<dbReference type="InterPro" id="IPR032689">
    <property type="entry name" value="TraG-D_C"/>
</dbReference>
<feature type="region of interest" description="Disordered" evidence="6">
    <location>
        <begin position="376"/>
        <end position="399"/>
    </location>
</feature>
<dbReference type="PANTHER" id="PTHR37937">
    <property type="entry name" value="CONJUGATIVE TRANSFER: DNA TRANSPORT"/>
    <property type="match status" value="1"/>
</dbReference>
<dbReference type="SUPFAM" id="SSF52540">
    <property type="entry name" value="P-loop containing nucleoside triphosphate hydrolases"/>
    <property type="match status" value="1"/>
</dbReference>
<dbReference type="GO" id="GO:0005886">
    <property type="term" value="C:plasma membrane"/>
    <property type="evidence" value="ECO:0007669"/>
    <property type="project" value="UniProtKB-SubCell"/>
</dbReference>
<dbReference type="EMBL" id="CP021121">
    <property type="protein sequence ID" value="ARQ69175.1"/>
    <property type="molecule type" value="Genomic_DNA"/>
</dbReference>
<dbReference type="InterPro" id="IPR027417">
    <property type="entry name" value="P-loop_NTPase"/>
</dbReference>
<keyword evidence="4" id="KW-1133">Transmembrane helix</keyword>
<proteinExistence type="predicted"/>
<keyword evidence="3" id="KW-0812">Transmembrane</keyword>
<protein>
    <recommendedName>
        <fullName evidence="7">TraD/TraG TraM recognition site domain-containing protein</fullName>
    </recommendedName>
</protein>
<accession>A0A1W7CWR2</accession>
<keyword evidence="9" id="KW-1185">Reference proteome</keyword>
<dbReference type="Pfam" id="PF12696">
    <property type="entry name" value="TraG-D_C"/>
    <property type="match status" value="1"/>
</dbReference>